<accession>A0AAV0DZA5</accession>
<dbReference type="SUPFAM" id="SSF48576">
    <property type="entry name" value="Terpenoid synthases"/>
    <property type="match status" value="1"/>
</dbReference>
<dbReference type="EMBL" id="CAMAPF010000175">
    <property type="protein sequence ID" value="CAH9110715.1"/>
    <property type="molecule type" value="Genomic_DNA"/>
</dbReference>
<evidence type="ECO:0000256" key="3">
    <source>
        <dbReference type="ARBA" id="ARBA00006706"/>
    </source>
</evidence>
<dbReference type="GO" id="GO:0008299">
    <property type="term" value="P:isoprenoid biosynthetic process"/>
    <property type="evidence" value="ECO:0007669"/>
    <property type="project" value="UniProtKB-KW"/>
</dbReference>
<proteinExistence type="inferred from homology"/>
<evidence type="ECO:0000256" key="5">
    <source>
        <dbReference type="ARBA" id="ARBA00022723"/>
    </source>
</evidence>
<dbReference type="Pfam" id="PF00348">
    <property type="entry name" value="polyprenyl_synt"/>
    <property type="match status" value="1"/>
</dbReference>
<keyword evidence="7" id="KW-0496">Mitochondrion</keyword>
<keyword evidence="8" id="KW-0414">Isoprene biosynthesis</keyword>
<evidence type="ECO:0000256" key="4">
    <source>
        <dbReference type="ARBA" id="ARBA00022679"/>
    </source>
</evidence>
<keyword evidence="4 9" id="KW-0808">Transferase</keyword>
<evidence type="ECO:0000256" key="9">
    <source>
        <dbReference type="RuleBase" id="RU004466"/>
    </source>
</evidence>
<keyword evidence="13" id="KW-1185">Reference proteome</keyword>
<evidence type="ECO:0000313" key="10">
    <source>
        <dbReference type="EMBL" id="CAH9104209.1"/>
    </source>
</evidence>
<dbReference type="GO" id="GO:1990234">
    <property type="term" value="C:transferase complex"/>
    <property type="evidence" value="ECO:0007669"/>
    <property type="project" value="TreeGrafter"/>
</dbReference>
<gene>
    <name evidence="10" type="ORF">CEPIT_LOCUS16698</name>
    <name evidence="11" type="ORF">CEPIT_LOCUS19250</name>
    <name evidence="12" type="ORF">CEPIT_LOCUS38928</name>
</gene>
<dbReference type="PANTHER" id="PTHR12001:SF69">
    <property type="entry name" value="ALL TRANS-POLYPRENYL-DIPHOSPHATE SYNTHASE PDSS1"/>
    <property type="match status" value="1"/>
</dbReference>
<dbReference type="Gene3D" id="1.10.600.10">
    <property type="entry name" value="Farnesyl Diphosphate Synthase"/>
    <property type="match status" value="1"/>
</dbReference>
<evidence type="ECO:0000313" key="13">
    <source>
        <dbReference type="Proteomes" id="UP001152523"/>
    </source>
</evidence>
<dbReference type="GO" id="GO:0005739">
    <property type="term" value="C:mitochondrion"/>
    <property type="evidence" value="ECO:0007669"/>
    <property type="project" value="UniProtKB-SubCell"/>
</dbReference>
<evidence type="ECO:0000256" key="8">
    <source>
        <dbReference type="ARBA" id="ARBA00023229"/>
    </source>
</evidence>
<evidence type="ECO:0000313" key="11">
    <source>
        <dbReference type="EMBL" id="CAH9110715.1"/>
    </source>
</evidence>
<evidence type="ECO:0000256" key="2">
    <source>
        <dbReference type="ARBA" id="ARBA00004173"/>
    </source>
</evidence>
<dbReference type="GO" id="GO:0046872">
    <property type="term" value="F:metal ion binding"/>
    <property type="evidence" value="ECO:0007669"/>
    <property type="project" value="UniProtKB-KW"/>
</dbReference>
<keyword evidence="6" id="KW-0460">Magnesium</keyword>
<keyword evidence="5" id="KW-0479">Metal-binding</keyword>
<dbReference type="InterPro" id="IPR033749">
    <property type="entry name" value="Polyprenyl_synt_CS"/>
</dbReference>
<evidence type="ECO:0000313" key="12">
    <source>
        <dbReference type="EMBL" id="CAH9141177.1"/>
    </source>
</evidence>
<dbReference type="PROSITE" id="PS00723">
    <property type="entry name" value="POLYPRENYL_SYNTHASE_1"/>
    <property type="match status" value="1"/>
</dbReference>
<dbReference type="SFLD" id="SFLDS00005">
    <property type="entry name" value="Isoprenoid_Synthase_Type_I"/>
    <property type="match status" value="1"/>
</dbReference>
<comment type="caution">
    <text evidence="11">The sequence shown here is derived from an EMBL/GenBank/DDBJ whole genome shotgun (WGS) entry which is preliminary data.</text>
</comment>
<dbReference type="EMBL" id="CAMAPF010000126">
    <property type="protein sequence ID" value="CAH9104209.1"/>
    <property type="molecule type" value="Genomic_DNA"/>
</dbReference>
<evidence type="ECO:0000256" key="6">
    <source>
        <dbReference type="ARBA" id="ARBA00022842"/>
    </source>
</evidence>
<comment type="similarity">
    <text evidence="3 9">Belongs to the FPP/GGPP synthase family.</text>
</comment>
<evidence type="ECO:0000256" key="1">
    <source>
        <dbReference type="ARBA" id="ARBA00001946"/>
    </source>
</evidence>
<dbReference type="FunFam" id="1.10.600.10:FF:000015">
    <property type="entry name" value="Solanesyl diphosphate synthase 3, chloroplastic/mitochondrial"/>
    <property type="match status" value="1"/>
</dbReference>
<dbReference type="EMBL" id="CAMAPF010001029">
    <property type="protein sequence ID" value="CAH9141177.1"/>
    <property type="molecule type" value="Genomic_DNA"/>
</dbReference>
<organism evidence="11 13">
    <name type="scientific">Cuscuta epithymum</name>
    <dbReference type="NCBI Taxonomy" id="186058"/>
    <lineage>
        <taxon>Eukaryota</taxon>
        <taxon>Viridiplantae</taxon>
        <taxon>Streptophyta</taxon>
        <taxon>Embryophyta</taxon>
        <taxon>Tracheophyta</taxon>
        <taxon>Spermatophyta</taxon>
        <taxon>Magnoliopsida</taxon>
        <taxon>eudicotyledons</taxon>
        <taxon>Gunneridae</taxon>
        <taxon>Pentapetalae</taxon>
        <taxon>asterids</taxon>
        <taxon>lamiids</taxon>
        <taxon>Solanales</taxon>
        <taxon>Convolvulaceae</taxon>
        <taxon>Cuscuteae</taxon>
        <taxon>Cuscuta</taxon>
        <taxon>Cuscuta subgen. Cuscuta</taxon>
    </lineage>
</organism>
<dbReference type="InterPro" id="IPR000092">
    <property type="entry name" value="Polyprenyl_synt"/>
</dbReference>
<dbReference type="InterPro" id="IPR008949">
    <property type="entry name" value="Isoprenoid_synthase_dom_sf"/>
</dbReference>
<comment type="subcellular location">
    <subcellularLocation>
        <location evidence="2">Mitochondrion</location>
    </subcellularLocation>
</comment>
<dbReference type="CDD" id="cd00685">
    <property type="entry name" value="Trans_IPPS_HT"/>
    <property type="match status" value="1"/>
</dbReference>
<dbReference type="AlphaFoldDB" id="A0AAV0DZA5"/>
<dbReference type="PANTHER" id="PTHR12001">
    <property type="entry name" value="GERANYLGERANYL PYROPHOSPHATE SYNTHASE"/>
    <property type="match status" value="1"/>
</dbReference>
<dbReference type="GO" id="GO:0004659">
    <property type="term" value="F:prenyltransferase activity"/>
    <property type="evidence" value="ECO:0007669"/>
    <property type="project" value="InterPro"/>
</dbReference>
<name>A0AAV0DZA5_9ASTE</name>
<comment type="cofactor">
    <cofactor evidence="1">
        <name>Mg(2+)</name>
        <dbReference type="ChEBI" id="CHEBI:18420"/>
    </cofactor>
</comment>
<sequence>MLLSRELSRSGGFSRFRRILCFPMDQLYHRHHLGSSTDYLSPVDVSRKVSGQRGIYEWVSSAVRTIGQNIHHQNIAEEQVDPFSLVADELSLVADKLRSMVVAEVPKLASAAEYFFRMGVEGKRLRPTVVLLMATALNGPPVIRPPSEAMFDSFSPMEVRKRQQCIAEITEMIHVASLLHDDVLDDAETRRGIGSLNFVMGNKLSVLAGDFLLSRACVALASLKNTEVVTLLAKVVEHLVTGETMQMTTSADQRCSMEYYMQKTYYKTASLISNSCKAIALLAGQTAKVSMLAFEYGKNLGLAFQLIDDVLDFTGTSSTLGKGALSDIRHGIITAPILFAMEEYPQLRSVVDRGFDDPENVDLALEYLGKSNGIQRTRELAKELASRASDAIDSLPESDDEDVQRSRRALVELTHRVITRTK</sequence>
<evidence type="ECO:0008006" key="14">
    <source>
        <dbReference type="Google" id="ProtNLM"/>
    </source>
</evidence>
<dbReference type="PROSITE" id="PS00444">
    <property type="entry name" value="POLYPRENYL_SYNTHASE_2"/>
    <property type="match status" value="1"/>
</dbReference>
<evidence type="ECO:0000256" key="7">
    <source>
        <dbReference type="ARBA" id="ARBA00023128"/>
    </source>
</evidence>
<dbReference type="GO" id="GO:0006744">
    <property type="term" value="P:ubiquinone biosynthetic process"/>
    <property type="evidence" value="ECO:0007669"/>
    <property type="project" value="TreeGrafter"/>
</dbReference>
<reference evidence="11" key="1">
    <citation type="submission" date="2022-07" db="EMBL/GenBank/DDBJ databases">
        <authorList>
            <person name="Macas J."/>
            <person name="Novak P."/>
            <person name="Neumann P."/>
        </authorList>
    </citation>
    <scope>NUCLEOTIDE SEQUENCE</scope>
</reference>
<dbReference type="Proteomes" id="UP001152523">
    <property type="component" value="Unassembled WGS sequence"/>
</dbReference>
<protein>
    <recommendedName>
        <fullName evidence="14">Geranyl diphosphate synthase</fullName>
    </recommendedName>
</protein>